<comment type="caution">
    <text evidence="4">The sequence shown here is derived from an EMBL/GenBank/DDBJ whole genome shotgun (WGS) entry which is preliminary data.</text>
</comment>
<feature type="domain" description="Actin interacting protein 3-like C-terminal" evidence="3">
    <location>
        <begin position="139"/>
        <end position="219"/>
    </location>
</feature>
<accession>A0A0B2UYW0</accession>
<evidence type="ECO:0000259" key="3">
    <source>
        <dbReference type="Pfam" id="PF03915"/>
    </source>
</evidence>
<feature type="region of interest" description="Disordered" evidence="2">
    <location>
        <begin position="500"/>
        <end position="533"/>
    </location>
</feature>
<feature type="compositionally biased region" description="Basic and acidic residues" evidence="2">
    <location>
        <begin position="109"/>
        <end position="118"/>
    </location>
</feature>
<proteinExistence type="predicted"/>
<dbReference type="AlphaFoldDB" id="A0A0B2UYW0"/>
<feature type="region of interest" description="Disordered" evidence="2">
    <location>
        <begin position="386"/>
        <end position="424"/>
    </location>
</feature>
<protein>
    <submittedName>
        <fullName evidence="4">Coiled-coil domain-containing protein</fullName>
    </submittedName>
</protein>
<dbReference type="PANTHER" id="PTHR22741:SF10">
    <property type="entry name" value="COILED-COIL DOMAIN-CONTAINING PROTEIN CG32809"/>
    <property type="match status" value="1"/>
</dbReference>
<feature type="compositionally biased region" description="Polar residues" evidence="2">
    <location>
        <begin position="119"/>
        <end position="128"/>
    </location>
</feature>
<evidence type="ECO:0000313" key="4">
    <source>
        <dbReference type="EMBL" id="KHN74683.1"/>
    </source>
</evidence>
<feature type="region of interest" description="Disordered" evidence="2">
    <location>
        <begin position="591"/>
        <end position="614"/>
    </location>
</feature>
<dbReference type="OMA" id="PVDYMSE"/>
<feature type="region of interest" description="Disordered" evidence="2">
    <location>
        <begin position="109"/>
        <end position="128"/>
    </location>
</feature>
<dbReference type="PANTHER" id="PTHR22741">
    <property type="entry name" value="P140CAP/SNIP-RELATED"/>
    <property type="match status" value="1"/>
</dbReference>
<dbReference type="EMBL" id="JPKZ01002875">
    <property type="protein sequence ID" value="KHN74683.1"/>
    <property type="molecule type" value="Genomic_DNA"/>
</dbReference>
<feature type="compositionally biased region" description="Low complexity" evidence="2">
    <location>
        <begin position="515"/>
        <end position="527"/>
    </location>
</feature>
<dbReference type="STRING" id="6265.A0A0B2UYW0"/>
<dbReference type="Gene3D" id="1.20.58.1540">
    <property type="entry name" value="Actin interacting protein 3, C-terminal domain"/>
    <property type="match status" value="1"/>
</dbReference>
<dbReference type="InterPro" id="IPR022782">
    <property type="entry name" value="AIP3-like_C"/>
</dbReference>
<keyword evidence="5" id="KW-1185">Reference proteome</keyword>
<dbReference type="Proteomes" id="UP000031036">
    <property type="component" value="Unassembled WGS sequence"/>
</dbReference>
<name>A0A0B2UYW0_TOXCA</name>
<organism evidence="4 5">
    <name type="scientific">Toxocara canis</name>
    <name type="common">Canine roundworm</name>
    <dbReference type="NCBI Taxonomy" id="6265"/>
    <lineage>
        <taxon>Eukaryota</taxon>
        <taxon>Metazoa</taxon>
        <taxon>Ecdysozoa</taxon>
        <taxon>Nematoda</taxon>
        <taxon>Chromadorea</taxon>
        <taxon>Rhabditida</taxon>
        <taxon>Spirurina</taxon>
        <taxon>Ascaridomorpha</taxon>
        <taxon>Ascaridoidea</taxon>
        <taxon>Toxocaridae</taxon>
        <taxon>Toxocara</taxon>
    </lineage>
</organism>
<dbReference type="GO" id="GO:0005737">
    <property type="term" value="C:cytoplasm"/>
    <property type="evidence" value="ECO:0007669"/>
    <property type="project" value="TreeGrafter"/>
</dbReference>
<feature type="region of interest" description="Disordered" evidence="2">
    <location>
        <begin position="71"/>
        <end position="102"/>
    </location>
</feature>
<dbReference type="Pfam" id="PF03915">
    <property type="entry name" value="AIP3"/>
    <property type="match status" value="1"/>
</dbReference>
<feature type="compositionally biased region" description="Low complexity" evidence="2">
    <location>
        <begin position="401"/>
        <end position="413"/>
    </location>
</feature>
<keyword evidence="1" id="KW-0175">Coiled coil</keyword>
<sequence>MSLKFCISDTNNIPFAKCSLLTAFTNVKQHTVDQRPSKRRFRLANYFAQQLGVGRNREAIKSSNDWKYAEEPKAGVAPLARSEVDDREERQTNAPKSTGRASAALQNLREDDGAHSENENSGTLRKTPNRSLGSLGVVYLEFNDEVKRALLPPSVQSIDTVRALFLRSFSQLTSQYLSLPHVKIYIQEPSKGQLFYELDDLSDIKDRAVLKLREQGTGFQSPQPIRFTDHPPVDYMSESEAEMMDYRSRTPHRMGSLRPTSALDSRIYGIGGPPGKPARSPIPSRFDSYYDPYSSDTSSQDARSGSITPIIDKEASDIKDRAVLKLREQGTGFQSPQPIRFTDHPPVDYMSESEAEMMDYRSRTPHRMGSLRPTSALDSRIYGIGGPPGKPARSPIPSRFDSYYDPYSSDTSSQDARSGSITPIIDKEASDIKDRAVLKLREQGTGFQSPQPIRFTDHPPVDYMSESEAEMMDYRSRTPHRMGSLRPTSALDSRIYGIGGPPGKPARSPIPSRFDSYYDPYSSDTSSQDARSGSITPIIDKEARFRMETMERQLAGLSSLVHSALVSKGMSETSQRDMHELRRQILALHPDVHSGSSIPSSAEPSLPDTTSLSGEAQQELLKLRRQAADTHAHLKQIRRAVQVNAQNSRDILREAFDKIQHHIADHLGGNLKRNTEDAVEALKSEHIAKTTALQKSLQSFEEDVEEVRKLVLNTNRKLRMAEVESFTNSLTKIGRTAAKLKTHFPSIQRELEVRIKSHMEKVVREEKFIKEESVQIDQCLRRCKTLANMMVTMKKLAMVQDPTVNSNYRFKFT</sequence>
<evidence type="ECO:0000256" key="1">
    <source>
        <dbReference type="ARBA" id="ARBA00023054"/>
    </source>
</evidence>
<feature type="compositionally biased region" description="Low complexity" evidence="2">
    <location>
        <begin position="594"/>
        <end position="607"/>
    </location>
</feature>
<feature type="compositionally biased region" description="Basic and acidic residues" evidence="2">
    <location>
        <begin position="82"/>
        <end position="91"/>
    </location>
</feature>
<evidence type="ECO:0000313" key="5">
    <source>
        <dbReference type="Proteomes" id="UP000031036"/>
    </source>
</evidence>
<feature type="compositionally biased region" description="Low complexity" evidence="2">
    <location>
        <begin position="287"/>
        <end position="299"/>
    </location>
</feature>
<evidence type="ECO:0000256" key="2">
    <source>
        <dbReference type="SAM" id="MobiDB-lite"/>
    </source>
</evidence>
<gene>
    <name evidence="4" type="ORF">Tcan_08009</name>
</gene>
<dbReference type="InterPro" id="IPR051825">
    <property type="entry name" value="SRCIN1"/>
</dbReference>
<dbReference type="OrthoDB" id="6022652at2759"/>
<dbReference type="SUPFAM" id="SSF58113">
    <property type="entry name" value="Apolipoprotein A-I"/>
    <property type="match status" value="1"/>
</dbReference>
<feature type="region of interest" description="Disordered" evidence="2">
    <location>
        <begin position="272"/>
        <end position="310"/>
    </location>
</feature>
<reference evidence="4 5" key="1">
    <citation type="submission" date="2014-11" db="EMBL/GenBank/DDBJ databases">
        <title>Genetic blueprint of the zoonotic pathogen Toxocara canis.</title>
        <authorList>
            <person name="Zhu X.-Q."/>
            <person name="Korhonen P.K."/>
            <person name="Cai H."/>
            <person name="Young N.D."/>
            <person name="Nejsum P."/>
            <person name="von Samson-Himmelstjerna G."/>
            <person name="Boag P.R."/>
            <person name="Tan P."/>
            <person name="Li Q."/>
            <person name="Min J."/>
            <person name="Yang Y."/>
            <person name="Wang X."/>
            <person name="Fang X."/>
            <person name="Hall R.S."/>
            <person name="Hofmann A."/>
            <person name="Sternberg P.W."/>
            <person name="Jex A.R."/>
            <person name="Gasser R.B."/>
        </authorList>
    </citation>
    <scope>NUCLEOTIDE SEQUENCE [LARGE SCALE GENOMIC DNA]</scope>
    <source>
        <strain evidence="4">PN_DK_2014</strain>
    </source>
</reference>